<dbReference type="InterPro" id="IPR013708">
    <property type="entry name" value="Shikimate_DH-bd_N"/>
</dbReference>
<name>A0A225A9H1_TALAT</name>
<dbReference type="STRING" id="1441469.A0A225A9H1"/>
<evidence type="ECO:0000259" key="1">
    <source>
        <dbReference type="Pfam" id="PF08501"/>
    </source>
</evidence>
<dbReference type="AlphaFoldDB" id="A0A225A9H1"/>
<dbReference type="GO" id="GO:0019632">
    <property type="term" value="P:shikimate metabolic process"/>
    <property type="evidence" value="ECO:0007669"/>
    <property type="project" value="TreeGrafter"/>
</dbReference>
<keyword evidence="3" id="KW-1185">Reference proteome</keyword>
<dbReference type="Gene3D" id="3.40.50.10860">
    <property type="entry name" value="Leucine Dehydrogenase, chain A, domain 1"/>
    <property type="match status" value="1"/>
</dbReference>
<dbReference type="InterPro" id="IPR036291">
    <property type="entry name" value="NAD(P)-bd_dom_sf"/>
</dbReference>
<dbReference type="GO" id="GO:0009423">
    <property type="term" value="P:chorismate biosynthetic process"/>
    <property type="evidence" value="ECO:0007669"/>
    <property type="project" value="TreeGrafter"/>
</dbReference>
<dbReference type="InterPro" id="IPR046346">
    <property type="entry name" value="Aminoacid_DH-like_N_sf"/>
</dbReference>
<dbReference type="RefSeq" id="XP_020117642.1">
    <property type="nucleotide sequence ID" value="XM_020262125.1"/>
</dbReference>
<dbReference type="GO" id="GO:0004764">
    <property type="term" value="F:shikimate 3-dehydrogenase (NADP+) activity"/>
    <property type="evidence" value="ECO:0007669"/>
    <property type="project" value="InterPro"/>
</dbReference>
<dbReference type="OrthoDB" id="204377at2759"/>
<dbReference type="InterPro" id="IPR022893">
    <property type="entry name" value="Shikimate_DH_fam"/>
</dbReference>
<dbReference type="GeneID" id="31006667"/>
<protein>
    <recommendedName>
        <fullName evidence="1">Shikimate dehydrogenase substrate binding N-terminal domain-containing protein</fullName>
    </recommendedName>
</protein>
<dbReference type="SUPFAM" id="SSF51735">
    <property type="entry name" value="NAD(P)-binding Rossmann-fold domains"/>
    <property type="match status" value="1"/>
</dbReference>
<accession>A0A225A9H1</accession>
<dbReference type="PANTHER" id="PTHR21089:SF1">
    <property type="entry name" value="BIFUNCTIONAL 3-DEHYDROQUINATE DEHYDRATASE_SHIKIMATE DEHYDROGENASE, CHLOROPLASTIC"/>
    <property type="match status" value="1"/>
</dbReference>
<dbReference type="SUPFAM" id="SSF53223">
    <property type="entry name" value="Aminoacid dehydrogenase-like, N-terminal domain"/>
    <property type="match status" value="1"/>
</dbReference>
<dbReference type="EMBL" id="LFMY01000011">
    <property type="protein sequence ID" value="OKL57521.1"/>
    <property type="molecule type" value="Genomic_DNA"/>
</dbReference>
<reference evidence="2 3" key="1">
    <citation type="submission" date="2015-06" db="EMBL/GenBank/DDBJ databases">
        <title>Talaromyces atroroseus IBT 11181 draft genome.</title>
        <authorList>
            <person name="Rasmussen K.B."/>
            <person name="Rasmussen S."/>
            <person name="Petersen B."/>
            <person name="Sicheritz-Ponten T."/>
            <person name="Mortensen U.H."/>
            <person name="Thrane U."/>
        </authorList>
    </citation>
    <scope>NUCLEOTIDE SEQUENCE [LARGE SCALE GENOMIC DNA]</scope>
    <source>
        <strain evidence="2 3">IBT 11181</strain>
    </source>
</reference>
<evidence type="ECO:0000313" key="2">
    <source>
        <dbReference type="EMBL" id="OKL57521.1"/>
    </source>
</evidence>
<comment type="caution">
    <text evidence="2">The sequence shown here is derived from an EMBL/GenBank/DDBJ whole genome shotgun (WGS) entry which is preliminary data.</text>
</comment>
<dbReference type="Pfam" id="PF08501">
    <property type="entry name" value="Shikimate_dh_N"/>
    <property type="match status" value="1"/>
</dbReference>
<dbReference type="PANTHER" id="PTHR21089">
    <property type="entry name" value="SHIKIMATE DEHYDROGENASE"/>
    <property type="match status" value="1"/>
</dbReference>
<dbReference type="Proteomes" id="UP000214365">
    <property type="component" value="Unassembled WGS sequence"/>
</dbReference>
<sequence>MPSDLSIALRDSYDHGLPMFYDSTSRNKEFKIPLLGYPIHHSLSPAVQNYMYSTKNLPWQYYLLESKDPKDLLDALDSQDPSKTCIGAGVTMPHKVTFMSHVDEVTSSGKVIGAINTIFLRRDRTTRETKRIGTNTDSIGISRSFTSIPSSLVSPEAKSRPGLVIGGGGASRSAIYALHYLLGVSEIYLVSRLKSETDELISWFTRDSSSGPEFRAKLRGVHSLEEAKALTAPYYVVGAIPDLTPQTEGEKLSYEITRELLGRKNESEKGLLLEMCYHPKIRTSLYDYAENNGWYVIPGTEAMIWQAIAQHILWTESELINEEAVVEDLKKIVSEELLKRAQEEGKVSV</sequence>
<proteinExistence type="predicted"/>
<dbReference type="Gene3D" id="3.40.50.720">
    <property type="entry name" value="NAD(P)-binding Rossmann-like Domain"/>
    <property type="match status" value="1"/>
</dbReference>
<organism evidence="2 3">
    <name type="scientific">Talaromyces atroroseus</name>
    <dbReference type="NCBI Taxonomy" id="1441469"/>
    <lineage>
        <taxon>Eukaryota</taxon>
        <taxon>Fungi</taxon>
        <taxon>Dikarya</taxon>
        <taxon>Ascomycota</taxon>
        <taxon>Pezizomycotina</taxon>
        <taxon>Eurotiomycetes</taxon>
        <taxon>Eurotiomycetidae</taxon>
        <taxon>Eurotiales</taxon>
        <taxon>Trichocomaceae</taxon>
        <taxon>Talaromyces</taxon>
        <taxon>Talaromyces sect. Trachyspermi</taxon>
    </lineage>
</organism>
<feature type="domain" description="Shikimate dehydrogenase substrate binding N-terminal" evidence="1">
    <location>
        <begin position="34"/>
        <end position="118"/>
    </location>
</feature>
<evidence type="ECO:0000313" key="3">
    <source>
        <dbReference type="Proteomes" id="UP000214365"/>
    </source>
</evidence>
<gene>
    <name evidence="2" type="ORF">UA08_06911</name>
</gene>